<dbReference type="PATRIC" id="fig|1194404.4.peg.6889"/>
<protein>
    <submittedName>
        <fullName evidence="1">Uncharacterized protein</fullName>
    </submittedName>
</protein>
<name>S6SY44_PSESF</name>
<dbReference type="Proteomes" id="UP000015729">
    <property type="component" value="Unassembled WGS sequence"/>
</dbReference>
<evidence type="ECO:0000313" key="1">
    <source>
        <dbReference type="EMBL" id="EPN35822.1"/>
    </source>
</evidence>
<feature type="non-terminal residue" evidence="1">
    <location>
        <position position="1"/>
    </location>
</feature>
<organism evidence="1 2">
    <name type="scientific">Pseudomonas syringae pv. actinidiae ICMP 18807</name>
    <dbReference type="NCBI Taxonomy" id="1194404"/>
    <lineage>
        <taxon>Bacteria</taxon>
        <taxon>Pseudomonadati</taxon>
        <taxon>Pseudomonadota</taxon>
        <taxon>Gammaproteobacteria</taxon>
        <taxon>Pseudomonadales</taxon>
        <taxon>Pseudomonadaceae</taxon>
        <taxon>Pseudomonas</taxon>
        <taxon>Pseudomonas syringae</taxon>
    </lineage>
</organism>
<gene>
    <name evidence="1" type="ORF">A244_33491</name>
</gene>
<dbReference type="EMBL" id="AOKG01002311">
    <property type="protein sequence ID" value="EPN35822.1"/>
    <property type="molecule type" value="Genomic_DNA"/>
</dbReference>
<sequence>ANGQRAWAYRSVGEQGELLLHGWFA</sequence>
<proteinExistence type="predicted"/>
<accession>S6SY44</accession>
<dbReference type="AlphaFoldDB" id="S6SY44"/>
<comment type="caution">
    <text evidence="1">The sequence shown here is derived from an EMBL/GenBank/DDBJ whole genome shotgun (WGS) entry which is preliminary data.</text>
</comment>
<evidence type="ECO:0000313" key="2">
    <source>
        <dbReference type="Proteomes" id="UP000015729"/>
    </source>
</evidence>
<reference evidence="1 2" key="1">
    <citation type="journal article" date="2013" name="PLoS Pathog.">
        <title>Genomic analysis of the Kiwifruit pathogen Pseudomonas syringae pv. actinidiae provides insight into the origins of an emergent plant disease.</title>
        <authorList>
            <person name="McCann H.C."/>
            <person name="Rikkerink E.H."/>
            <person name="Bertels F."/>
            <person name="Fiers M."/>
            <person name="Lu A."/>
            <person name="Rees-George J."/>
            <person name="Andersen M.T."/>
            <person name="Gleave A.P."/>
            <person name="Haubold B."/>
            <person name="Wohlers M.W."/>
            <person name="Guttman D.S."/>
            <person name="Wang P.W."/>
            <person name="Straub C."/>
            <person name="Vanneste J.L."/>
            <person name="Rainey P.B."/>
            <person name="Templeton M.D."/>
        </authorList>
    </citation>
    <scope>NUCLEOTIDE SEQUENCE [LARGE SCALE GENOMIC DNA]</scope>
    <source>
        <strain evidence="1 2">ICMP 18807</strain>
    </source>
</reference>